<dbReference type="Proteomes" id="UP001486565">
    <property type="component" value="Chromosome"/>
</dbReference>
<dbReference type="EMBL" id="CP121687">
    <property type="protein sequence ID" value="WZL70052.1"/>
    <property type="molecule type" value="Genomic_DNA"/>
</dbReference>
<reference evidence="1 2" key="1">
    <citation type="submission" date="2023-03" db="EMBL/GenBank/DDBJ databases">
        <title>Novel Species.</title>
        <authorList>
            <person name="Ma S."/>
        </authorList>
    </citation>
    <scope>NUCLEOTIDE SEQUENCE [LARGE SCALE GENOMIC DNA]</scope>
    <source>
        <strain evidence="1 2">LIND6LT2</strain>
    </source>
</reference>
<accession>A0ABZ2Y7U7</accession>
<evidence type="ECO:0000313" key="2">
    <source>
        <dbReference type="Proteomes" id="UP001486565"/>
    </source>
</evidence>
<protein>
    <submittedName>
        <fullName evidence="1">Uncharacterized protein</fullName>
    </submittedName>
</protein>
<dbReference type="RefSeq" id="WP_341877015.1">
    <property type="nucleotide sequence ID" value="NZ_CP121687.1"/>
</dbReference>
<keyword evidence="2" id="KW-1185">Reference proteome</keyword>
<evidence type="ECO:0000313" key="1">
    <source>
        <dbReference type="EMBL" id="WZL70052.1"/>
    </source>
</evidence>
<organism evidence="1 2">
    <name type="scientific">Defluviitalea saccharophila</name>
    <dbReference type="NCBI Taxonomy" id="879970"/>
    <lineage>
        <taxon>Bacteria</taxon>
        <taxon>Bacillati</taxon>
        <taxon>Bacillota</taxon>
        <taxon>Clostridia</taxon>
        <taxon>Lachnospirales</taxon>
        <taxon>Defluviitaleaceae</taxon>
        <taxon>Defluviitalea</taxon>
    </lineage>
</organism>
<proteinExistence type="predicted"/>
<gene>
    <name evidence="1" type="ORF">QBE51_00560</name>
</gene>
<name>A0ABZ2Y7U7_9FIRM</name>
<sequence>MKEIQINQLIELGENYYYILNFYFTGKRVMCELITDAERFYSPDLRDQKGRLIQEWRSSNRKVEECNLYINGVLHQWQGGFIHHISSNPTHNAFLEDIVLPKCLQGKELVLVEEEYEPFDLNEEIMQIHFAKEKRERIILIQKELHLPIGKIHKPYEISYEDSIDKKIRKLYIHQLYTVDISHLPHLRLRGRLSNQIPLIAQIEVEDDIEKANIFIKKNTQEDFLSNIPLKQIEAPAKNQQAKDGFQYRNNFVGMINSTAEKVSIVVFSSDVKRKVEKKVIVYDHWDKPYVR</sequence>